<keyword evidence="2" id="KW-1185">Reference proteome</keyword>
<evidence type="ECO:0000313" key="2">
    <source>
        <dbReference type="Proteomes" id="UP000676601"/>
    </source>
</evidence>
<dbReference type="Proteomes" id="UP000676601">
    <property type="component" value="Unassembled WGS sequence"/>
</dbReference>
<comment type="caution">
    <text evidence="1">The sequence shown here is derived from an EMBL/GenBank/DDBJ whole genome shotgun (WGS) entry which is preliminary data.</text>
</comment>
<gene>
    <name evidence="1" type="ORF">J21TS7_59730</name>
</gene>
<dbReference type="RefSeq" id="WP_212985832.1">
    <property type="nucleotide sequence ID" value="NZ_BORU01000005.1"/>
</dbReference>
<protein>
    <recommendedName>
        <fullName evidence="3">GNAT family acetyltransferase</fullName>
    </recommendedName>
</protein>
<dbReference type="EMBL" id="BORU01000005">
    <property type="protein sequence ID" value="GIO57655.1"/>
    <property type="molecule type" value="Genomic_DNA"/>
</dbReference>
<name>A0ABQ4LMS6_9BACL</name>
<evidence type="ECO:0008006" key="3">
    <source>
        <dbReference type="Google" id="ProtNLM"/>
    </source>
</evidence>
<evidence type="ECO:0000313" key="1">
    <source>
        <dbReference type="EMBL" id="GIO57655.1"/>
    </source>
</evidence>
<proteinExistence type="predicted"/>
<reference evidence="1 2" key="1">
    <citation type="submission" date="2021-03" db="EMBL/GenBank/DDBJ databases">
        <title>Antimicrobial resistance genes in bacteria isolated from Japanese honey, and their potential for conferring macrolide and lincosamide resistance in the American foulbrood pathogen Paenibacillus larvae.</title>
        <authorList>
            <person name="Okamoto M."/>
            <person name="Kumagai M."/>
            <person name="Kanamori H."/>
            <person name="Takamatsu D."/>
        </authorList>
    </citation>
    <scope>NUCLEOTIDE SEQUENCE [LARGE SCALE GENOMIC DNA]</scope>
    <source>
        <strain evidence="1 2">J21TS7</strain>
    </source>
</reference>
<accession>A0ABQ4LMS6</accession>
<organism evidence="1 2">
    <name type="scientific">Paenibacillus cineris</name>
    <dbReference type="NCBI Taxonomy" id="237530"/>
    <lineage>
        <taxon>Bacteria</taxon>
        <taxon>Bacillati</taxon>
        <taxon>Bacillota</taxon>
        <taxon>Bacilli</taxon>
        <taxon>Bacillales</taxon>
        <taxon>Paenibacillaceae</taxon>
        <taxon>Paenibacillus</taxon>
    </lineage>
</organism>
<sequence length="64" mass="7692">MRLEIRNITDGKLDEFFSILREASLWLQIEGKAMWDPHQLTPEHILKSCSIEQCYIDLERWTNE</sequence>